<comment type="caution">
    <text evidence="2">The sequence shown here is derived from an EMBL/GenBank/DDBJ whole genome shotgun (WGS) entry which is preliminary data.</text>
</comment>
<organism evidence="2">
    <name type="scientific">mine drainage metagenome</name>
    <dbReference type="NCBI Taxonomy" id="410659"/>
    <lineage>
        <taxon>unclassified sequences</taxon>
        <taxon>metagenomes</taxon>
        <taxon>ecological metagenomes</taxon>
    </lineage>
</organism>
<feature type="region of interest" description="Disordered" evidence="1">
    <location>
        <begin position="78"/>
        <end position="184"/>
    </location>
</feature>
<name>A0A1J5NW35_9ZZZZ</name>
<feature type="compositionally biased region" description="Polar residues" evidence="1">
    <location>
        <begin position="22"/>
        <end position="38"/>
    </location>
</feature>
<feature type="compositionally biased region" description="Basic residues" evidence="1">
    <location>
        <begin position="172"/>
        <end position="184"/>
    </location>
</feature>
<feature type="region of interest" description="Disordered" evidence="1">
    <location>
        <begin position="22"/>
        <end position="46"/>
    </location>
</feature>
<reference evidence="2" key="1">
    <citation type="submission" date="2016-10" db="EMBL/GenBank/DDBJ databases">
        <title>Sequence of Gallionella enrichment culture.</title>
        <authorList>
            <person name="Poehlein A."/>
            <person name="Muehling M."/>
            <person name="Daniel R."/>
        </authorList>
    </citation>
    <scope>NUCLEOTIDE SEQUENCE</scope>
</reference>
<accession>A0A1J5NW35</accession>
<evidence type="ECO:0000313" key="2">
    <source>
        <dbReference type="EMBL" id="OIQ62946.1"/>
    </source>
</evidence>
<evidence type="ECO:0000256" key="1">
    <source>
        <dbReference type="SAM" id="MobiDB-lite"/>
    </source>
</evidence>
<protein>
    <submittedName>
        <fullName evidence="2">Uncharacterized protein</fullName>
    </submittedName>
</protein>
<gene>
    <name evidence="2" type="ORF">GALL_555180</name>
</gene>
<sequence>MPARACGTDAIISPPRCCRQVRSSATRSAPNAINSSASEDFPTPARPRIRMPCPPSATQLACKIMSAALGSVPGIAVRLTPADPPQSARQAGQRSGRRRSGGCFPPKSRRHAPRRSAWKSPTPTRSGRRTAQEGAPSRTARTLWSAPVPECLARYPRRPPAPGFHACAPKPAPRHPLRRTTPRW</sequence>
<proteinExistence type="predicted"/>
<dbReference type="AlphaFoldDB" id="A0A1J5NW35"/>
<feature type="compositionally biased region" description="Basic residues" evidence="1">
    <location>
        <begin position="107"/>
        <end position="117"/>
    </location>
</feature>
<dbReference type="EMBL" id="MLJW01009446">
    <property type="protein sequence ID" value="OIQ62946.1"/>
    <property type="molecule type" value="Genomic_DNA"/>
</dbReference>